<dbReference type="EMBL" id="JBHSAM010000036">
    <property type="protein sequence ID" value="MFC4103459.1"/>
    <property type="molecule type" value="Genomic_DNA"/>
</dbReference>
<sequence>MNKTMLVASAAAVLIAAAVICAQAETDAETGAALESRPKMSKSDYERMAPILAAVNAGKLPVSALEAARPLLSASPRLLSEERTAEAQDSGYGPTS</sequence>
<evidence type="ECO:0000313" key="3">
    <source>
        <dbReference type="EMBL" id="MFC4103459.1"/>
    </source>
</evidence>
<keyword evidence="4" id="KW-1185">Reference proteome</keyword>
<name>A0ABV8KBN6_9BACL</name>
<evidence type="ECO:0000256" key="2">
    <source>
        <dbReference type="SAM" id="SignalP"/>
    </source>
</evidence>
<keyword evidence="2" id="KW-0732">Signal</keyword>
<organism evidence="3 4">
    <name type="scientific">Paenibacillus xanthanilyticus</name>
    <dbReference type="NCBI Taxonomy" id="1783531"/>
    <lineage>
        <taxon>Bacteria</taxon>
        <taxon>Bacillati</taxon>
        <taxon>Bacillota</taxon>
        <taxon>Bacilli</taxon>
        <taxon>Bacillales</taxon>
        <taxon>Paenibacillaceae</taxon>
        <taxon>Paenibacillus</taxon>
    </lineage>
</organism>
<evidence type="ECO:0008006" key="5">
    <source>
        <dbReference type="Google" id="ProtNLM"/>
    </source>
</evidence>
<reference evidence="4" key="1">
    <citation type="journal article" date="2019" name="Int. J. Syst. Evol. Microbiol.">
        <title>The Global Catalogue of Microorganisms (GCM) 10K type strain sequencing project: providing services to taxonomists for standard genome sequencing and annotation.</title>
        <authorList>
            <consortium name="The Broad Institute Genomics Platform"/>
            <consortium name="The Broad Institute Genome Sequencing Center for Infectious Disease"/>
            <person name="Wu L."/>
            <person name="Ma J."/>
        </authorList>
    </citation>
    <scope>NUCLEOTIDE SEQUENCE [LARGE SCALE GENOMIC DNA]</scope>
    <source>
        <strain evidence="4">IBRC-M 10987</strain>
    </source>
</reference>
<protein>
    <recommendedName>
        <fullName evidence="5">DUF4148 domain-containing protein</fullName>
    </recommendedName>
</protein>
<dbReference type="Proteomes" id="UP001595715">
    <property type="component" value="Unassembled WGS sequence"/>
</dbReference>
<dbReference type="RefSeq" id="WP_377722056.1">
    <property type="nucleotide sequence ID" value="NZ_JBHSAM010000036.1"/>
</dbReference>
<feature type="signal peptide" evidence="2">
    <location>
        <begin position="1"/>
        <end position="24"/>
    </location>
</feature>
<accession>A0ABV8KBN6</accession>
<feature type="region of interest" description="Disordered" evidence="1">
    <location>
        <begin position="75"/>
        <end position="96"/>
    </location>
</feature>
<comment type="caution">
    <text evidence="3">The sequence shown here is derived from an EMBL/GenBank/DDBJ whole genome shotgun (WGS) entry which is preliminary data.</text>
</comment>
<feature type="chain" id="PRO_5046438275" description="DUF4148 domain-containing protein" evidence="2">
    <location>
        <begin position="25"/>
        <end position="96"/>
    </location>
</feature>
<proteinExistence type="predicted"/>
<evidence type="ECO:0000256" key="1">
    <source>
        <dbReference type="SAM" id="MobiDB-lite"/>
    </source>
</evidence>
<evidence type="ECO:0000313" key="4">
    <source>
        <dbReference type="Proteomes" id="UP001595715"/>
    </source>
</evidence>
<gene>
    <name evidence="3" type="ORF">ACFOZ8_27970</name>
</gene>